<evidence type="ECO:0000256" key="5">
    <source>
        <dbReference type="PIRSR" id="PIRSR001434-2"/>
    </source>
</evidence>
<dbReference type="OrthoDB" id="3512640at2759"/>
<reference evidence="8" key="1">
    <citation type="submission" date="2017-01" db="EMBL/GenBank/DDBJ databases">
        <authorList>
            <person name="Wang Y."/>
            <person name="White M."/>
            <person name="Kvist S."/>
            <person name="Moncalvo J.-M."/>
        </authorList>
    </citation>
    <scope>NUCLEOTIDE SEQUENCE [LARGE SCALE GENOMIC DNA]</scope>
    <source>
        <strain evidence="8">COL-18-3</strain>
    </source>
</reference>
<dbReference type="InterPro" id="IPR000277">
    <property type="entry name" value="Cys/Met-Metab_PyrdxlP-dep_enz"/>
</dbReference>
<dbReference type="GO" id="GO:0006535">
    <property type="term" value="P:cysteine biosynthetic process from serine"/>
    <property type="evidence" value="ECO:0007669"/>
    <property type="project" value="TreeGrafter"/>
</dbReference>
<dbReference type="Proteomes" id="UP000188320">
    <property type="component" value="Unassembled WGS sequence"/>
</dbReference>
<evidence type="ECO:0000256" key="6">
    <source>
        <dbReference type="RuleBase" id="RU362118"/>
    </source>
</evidence>
<dbReference type="GO" id="GO:0003961">
    <property type="term" value="F:O-acetylhomoserine aminocarboxypropyltransferase activity"/>
    <property type="evidence" value="ECO:0007669"/>
    <property type="project" value="TreeGrafter"/>
</dbReference>
<dbReference type="Gene3D" id="3.90.1150.10">
    <property type="entry name" value="Aspartate Aminotransferase, domain 1"/>
    <property type="match status" value="1"/>
</dbReference>
<evidence type="ECO:0000256" key="3">
    <source>
        <dbReference type="ARBA" id="ARBA00022679"/>
    </source>
</evidence>
<dbReference type="NCBIfam" id="TIGR01326">
    <property type="entry name" value="OAH_OAS_sulfhy"/>
    <property type="match status" value="1"/>
</dbReference>
<dbReference type="EMBL" id="LSSK01000276">
    <property type="protein sequence ID" value="OMH83981.1"/>
    <property type="molecule type" value="Genomic_DNA"/>
</dbReference>
<evidence type="ECO:0000256" key="4">
    <source>
        <dbReference type="ARBA" id="ARBA00022898"/>
    </source>
</evidence>
<name>A0A1R1PSQ4_ZANCU</name>
<evidence type="ECO:0000313" key="7">
    <source>
        <dbReference type="EMBL" id="OMH83981.1"/>
    </source>
</evidence>
<dbReference type="PANTHER" id="PTHR43797:SF2">
    <property type="entry name" value="HOMOCYSTEINE_CYSTEINE SYNTHASE"/>
    <property type="match status" value="1"/>
</dbReference>
<dbReference type="PANTHER" id="PTHR43797">
    <property type="entry name" value="HOMOCYSTEINE/CYSTEINE SYNTHASE"/>
    <property type="match status" value="1"/>
</dbReference>
<dbReference type="InterPro" id="IPR054542">
    <property type="entry name" value="Cys_met_metab_PP"/>
</dbReference>
<evidence type="ECO:0000256" key="1">
    <source>
        <dbReference type="ARBA" id="ARBA00001933"/>
    </source>
</evidence>
<feature type="modified residue" description="N6-(pyridoxal phosphate)lysine" evidence="5">
    <location>
        <position position="212"/>
    </location>
</feature>
<evidence type="ECO:0000256" key="2">
    <source>
        <dbReference type="ARBA" id="ARBA00009077"/>
    </source>
</evidence>
<dbReference type="AlphaFoldDB" id="A0A1R1PSQ4"/>
<proteinExistence type="inferred from homology"/>
<dbReference type="InterPro" id="IPR015421">
    <property type="entry name" value="PyrdxlP-dep_Trfase_major"/>
</dbReference>
<gene>
    <name evidence="7" type="ORF">AX774_g2503</name>
</gene>
<evidence type="ECO:0000313" key="8">
    <source>
        <dbReference type="Proteomes" id="UP000188320"/>
    </source>
</evidence>
<sequence length="462" mass="49773">MTSGKEEYRFETLQVHAGQDVDETRSRAQPIYQTTSYVFRNAEDGADLFALKKFGNLYSRLTNPTVAVLENRLAALEGGKAAVATSSGTAAIFMAISNLAQHGDNIVSTSFLYGGTYNMFKVMFPRYGITTKFVDGSDKAEDFDAAIDENTKAVFIESIGNPKYNIPDIAKIAAVAHKHGIPLIVDNTFGMGGYLCQPIKHGADIVVHSTTKWIGGHGTTMGGVIIDAGSFPWNNGKFPLFTSPSDGYHGLVFWDTFGPDGPLKANLAYAIKLRVELLRDLGSCQSAIGAFNTLIGLETLSLRAERHCENALRVAKWLESHEKVTWLSYPGLQSHPYHDQASKVLNPAREYGQGDAGDFGRSAPSGVVGYGGVLSFGLKGENPKNGLSFVSSIKLASHLANVGDAKTLVIHPASTTHQQLSSEEQLSSGVSADLIRVSVGIEHISDIIADFEQALNSIEIQI</sequence>
<dbReference type="Gene3D" id="3.40.640.10">
    <property type="entry name" value="Type I PLP-dependent aspartate aminotransferase-like (Major domain)"/>
    <property type="match status" value="1"/>
</dbReference>
<dbReference type="GO" id="GO:0005737">
    <property type="term" value="C:cytoplasm"/>
    <property type="evidence" value="ECO:0007669"/>
    <property type="project" value="TreeGrafter"/>
</dbReference>
<dbReference type="GO" id="GO:0019346">
    <property type="term" value="P:transsulfuration"/>
    <property type="evidence" value="ECO:0007669"/>
    <property type="project" value="InterPro"/>
</dbReference>
<dbReference type="GO" id="GO:0004124">
    <property type="term" value="F:cysteine synthase activity"/>
    <property type="evidence" value="ECO:0007669"/>
    <property type="project" value="TreeGrafter"/>
</dbReference>
<keyword evidence="7" id="KW-0456">Lyase</keyword>
<keyword evidence="4 5" id="KW-0663">Pyridoxal phosphate</keyword>
<dbReference type="CDD" id="cd00614">
    <property type="entry name" value="CGS_like"/>
    <property type="match status" value="1"/>
</dbReference>
<organism evidence="7 8">
    <name type="scientific">Zancudomyces culisetae</name>
    <name type="common">Gut fungus</name>
    <name type="synonym">Smittium culisetae</name>
    <dbReference type="NCBI Taxonomy" id="1213189"/>
    <lineage>
        <taxon>Eukaryota</taxon>
        <taxon>Fungi</taxon>
        <taxon>Fungi incertae sedis</taxon>
        <taxon>Zoopagomycota</taxon>
        <taxon>Kickxellomycotina</taxon>
        <taxon>Harpellomycetes</taxon>
        <taxon>Harpellales</taxon>
        <taxon>Legeriomycetaceae</taxon>
        <taxon>Zancudomyces</taxon>
    </lineage>
</organism>
<dbReference type="GO" id="GO:0016829">
    <property type="term" value="F:lyase activity"/>
    <property type="evidence" value="ECO:0007669"/>
    <property type="project" value="UniProtKB-KW"/>
</dbReference>
<dbReference type="InterPro" id="IPR006235">
    <property type="entry name" value="OAc-hSer/O-AcSer_sulfhydrylase"/>
</dbReference>
<dbReference type="SUPFAM" id="SSF53383">
    <property type="entry name" value="PLP-dependent transferases"/>
    <property type="match status" value="1"/>
</dbReference>
<keyword evidence="3" id="KW-0808">Transferase</keyword>
<comment type="similarity">
    <text evidence="2 6">Belongs to the trans-sulfuration enzymes family.</text>
</comment>
<accession>A0A1R1PSQ4</accession>
<comment type="caution">
    <text evidence="7">The sequence shown here is derived from an EMBL/GenBank/DDBJ whole genome shotgun (WGS) entry which is preliminary data.</text>
</comment>
<dbReference type="GO" id="GO:0071269">
    <property type="term" value="P:L-homocysteine biosynthetic process"/>
    <property type="evidence" value="ECO:0007669"/>
    <property type="project" value="TreeGrafter"/>
</dbReference>
<dbReference type="Pfam" id="PF01053">
    <property type="entry name" value="Cys_Met_Meta_PP"/>
    <property type="match status" value="2"/>
</dbReference>
<keyword evidence="8" id="KW-1185">Reference proteome</keyword>
<comment type="cofactor">
    <cofactor evidence="1 6">
        <name>pyridoxal 5'-phosphate</name>
        <dbReference type="ChEBI" id="CHEBI:597326"/>
    </cofactor>
</comment>
<dbReference type="InterPro" id="IPR015424">
    <property type="entry name" value="PyrdxlP-dep_Trfase"/>
</dbReference>
<dbReference type="FunFam" id="3.40.640.10:FF:000035">
    <property type="entry name" value="O-succinylhomoserine sulfhydrylase"/>
    <property type="match status" value="1"/>
</dbReference>
<dbReference type="PIRSF" id="PIRSF001434">
    <property type="entry name" value="CGS"/>
    <property type="match status" value="1"/>
</dbReference>
<dbReference type="InterPro" id="IPR015422">
    <property type="entry name" value="PyrdxlP-dep_Trfase_small"/>
</dbReference>
<protein>
    <submittedName>
        <fullName evidence="7">O-acetylhomoserine (Thiol)-lyase</fullName>
    </submittedName>
</protein>
<dbReference type="GO" id="GO:0030170">
    <property type="term" value="F:pyridoxal phosphate binding"/>
    <property type="evidence" value="ECO:0007669"/>
    <property type="project" value="InterPro"/>
</dbReference>
<dbReference type="PROSITE" id="PS00868">
    <property type="entry name" value="CYS_MET_METAB_PP"/>
    <property type="match status" value="1"/>
</dbReference>